<dbReference type="EMBL" id="CP004885">
    <property type="protein sequence ID" value="AGX88150.1"/>
    <property type="molecule type" value="Genomic_DNA"/>
</dbReference>
<dbReference type="Gene3D" id="3.40.50.2000">
    <property type="entry name" value="Glycogen Phosphorylase B"/>
    <property type="match status" value="2"/>
</dbReference>
<dbReference type="eggNOG" id="COG0457">
    <property type="taxonomic scope" value="Bacteria"/>
</dbReference>
<evidence type="ECO:0000256" key="3">
    <source>
        <dbReference type="ARBA" id="ARBA00022803"/>
    </source>
</evidence>
<dbReference type="eggNOG" id="COG0438">
    <property type="taxonomic scope" value="Bacteria"/>
</dbReference>
<evidence type="ECO:0000259" key="6">
    <source>
        <dbReference type="Pfam" id="PF13439"/>
    </source>
</evidence>
<gene>
    <name evidence="7" type="ORF">Cenrod_2079</name>
</gene>
<dbReference type="Pfam" id="PF07719">
    <property type="entry name" value="TPR_2"/>
    <property type="match status" value="1"/>
</dbReference>
<evidence type="ECO:0000313" key="7">
    <source>
        <dbReference type="EMBL" id="AGX88150.1"/>
    </source>
</evidence>
<evidence type="ECO:0000256" key="1">
    <source>
        <dbReference type="ARBA" id="ARBA00022679"/>
    </source>
</evidence>
<evidence type="ECO:0000256" key="2">
    <source>
        <dbReference type="ARBA" id="ARBA00022737"/>
    </source>
</evidence>
<keyword evidence="3 4" id="KW-0802">TPR repeat</keyword>
<dbReference type="InterPro" id="IPR028098">
    <property type="entry name" value="Glyco_trans_4-like_N"/>
</dbReference>
<organism evidence="7 8">
    <name type="scientific">Candidatus Symbiobacter mobilis CR</name>
    <dbReference type="NCBI Taxonomy" id="946483"/>
    <lineage>
        <taxon>Bacteria</taxon>
        <taxon>Pseudomonadati</taxon>
        <taxon>Pseudomonadota</taxon>
        <taxon>Betaproteobacteria</taxon>
        <taxon>Burkholderiales</taxon>
        <taxon>Comamonadaceae</taxon>
    </lineage>
</organism>
<dbReference type="Pfam" id="PF13439">
    <property type="entry name" value="Glyco_transf_4"/>
    <property type="match status" value="1"/>
</dbReference>
<evidence type="ECO:0000256" key="4">
    <source>
        <dbReference type="PROSITE-ProRule" id="PRU00339"/>
    </source>
</evidence>
<protein>
    <submittedName>
        <fullName evidence="7">Glycosyltransferase</fullName>
    </submittedName>
</protein>
<dbReference type="SUPFAM" id="SSF48452">
    <property type="entry name" value="TPR-like"/>
    <property type="match status" value="1"/>
</dbReference>
<keyword evidence="1 7" id="KW-0808">Transferase</keyword>
<dbReference type="Gene3D" id="1.25.40.10">
    <property type="entry name" value="Tetratricopeptide repeat domain"/>
    <property type="match status" value="1"/>
</dbReference>
<dbReference type="SMART" id="SM00028">
    <property type="entry name" value="TPR"/>
    <property type="match status" value="2"/>
</dbReference>
<accession>U5NA04</accession>
<dbReference type="GO" id="GO:0016757">
    <property type="term" value="F:glycosyltransferase activity"/>
    <property type="evidence" value="ECO:0007669"/>
    <property type="project" value="InterPro"/>
</dbReference>
<dbReference type="PANTHER" id="PTHR46401">
    <property type="entry name" value="GLYCOSYLTRANSFERASE WBBK-RELATED"/>
    <property type="match status" value="1"/>
</dbReference>
<dbReference type="InterPro" id="IPR011990">
    <property type="entry name" value="TPR-like_helical_dom_sf"/>
</dbReference>
<evidence type="ECO:0000313" key="8">
    <source>
        <dbReference type="Proteomes" id="UP000017184"/>
    </source>
</evidence>
<dbReference type="PATRIC" id="fig|946483.4.peg.2095"/>
<evidence type="ECO:0000259" key="5">
    <source>
        <dbReference type="Pfam" id="PF00534"/>
    </source>
</evidence>
<dbReference type="InterPro" id="IPR019734">
    <property type="entry name" value="TPR_rpt"/>
</dbReference>
<dbReference type="AlphaFoldDB" id="U5NA04"/>
<dbReference type="SUPFAM" id="SSF53756">
    <property type="entry name" value="UDP-Glycosyltransferase/glycogen phosphorylase"/>
    <property type="match status" value="1"/>
</dbReference>
<keyword evidence="8" id="KW-1185">Reference proteome</keyword>
<dbReference type="STRING" id="946483.Cenrod_2079"/>
<proteinExistence type="predicted"/>
<name>U5NA04_9BURK</name>
<feature type="repeat" description="TPR" evidence="4">
    <location>
        <begin position="578"/>
        <end position="611"/>
    </location>
</feature>
<dbReference type="PROSITE" id="PS50005">
    <property type="entry name" value="TPR"/>
    <property type="match status" value="1"/>
</dbReference>
<feature type="domain" description="Glycosyltransferase subfamily 4-like N-terminal" evidence="6">
    <location>
        <begin position="209"/>
        <end position="307"/>
    </location>
</feature>
<keyword evidence="2" id="KW-0677">Repeat</keyword>
<reference evidence="7 8" key="1">
    <citation type="journal article" date="2013" name="Genome Biol.">
        <title>Genomic analysis reveals key aspects of prokaryotic symbiosis in the phototrophic consortium "Chlorochromatium aggregatum".</title>
        <authorList>
            <person name="Liu Z."/>
            <person name="Muller J."/>
            <person name="Li T."/>
            <person name="Alvey R.M."/>
            <person name="Vogl K."/>
            <person name="Frigaard N.U."/>
            <person name="Rockwell N.C."/>
            <person name="Boyd E.S."/>
            <person name="Tomsho L.P."/>
            <person name="Schuster S.C."/>
            <person name="Henke P."/>
            <person name="Rohde M."/>
            <person name="Overmann J."/>
            <person name="Bryant D.A."/>
        </authorList>
    </citation>
    <scope>NUCLEOTIDE SEQUENCE [LARGE SCALE GENOMIC DNA]</scope>
    <source>
        <strain evidence="7">CR</strain>
    </source>
</reference>
<dbReference type="InterPro" id="IPR013105">
    <property type="entry name" value="TPR_2"/>
</dbReference>
<feature type="domain" description="Glycosyl transferase family 1" evidence="5">
    <location>
        <begin position="319"/>
        <end position="470"/>
    </location>
</feature>
<dbReference type="GO" id="GO:0009103">
    <property type="term" value="P:lipopolysaccharide biosynthetic process"/>
    <property type="evidence" value="ECO:0007669"/>
    <property type="project" value="TreeGrafter"/>
</dbReference>
<dbReference type="PANTHER" id="PTHR46401:SF2">
    <property type="entry name" value="GLYCOSYLTRANSFERASE WBBK-RELATED"/>
    <property type="match status" value="1"/>
</dbReference>
<dbReference type="HOGENOM" id="CLU_425600_0_0_4"/>
<dbReference type="Proteomes" id="UP000017184">
    <property type="component" value="Chromosome"/>
</dbReference>
<dbReference type="CDD" id="cd03809">
    <property type="entry name" value="GT4_MtfB-like"/>
    <property type="match status" value="1"/>
</dbReference>
<dbReference type="KEGG" id="cbx:Cenrod_2079"/>
<dbReference type="InterPro" id="IPR001296">
    <property type="entry name" value="Glyco_trans_1"/>
</dbReference>
<dbReference type="Pfam" id="PF00534">
    <property type="entry name" value="Glycos_transf_1"/>
    <property type="match status" value="1"/>
</dbReference>
<sequence>MDDNIAVKKTLNNSLACIFLNISKYNNINPISTLGACLPIIINTEHNYDKLLDDASWYISIDQLCELESIIKLLYKNRFDKIAFRTNAIMKSLCYGWDRCIEQAVSVYKLSHVFWGAGIQSSSQDTIANLDNKKVRLAELPNPANPILVDAVFFQLYKTGIARVWQSLLREWAGTEFGKRLIVLDRGSTAPRIEGLTYFDIPKYDYEDTDDDRAMLQRVCDKFGAKLLISSYYTTPITTPSVFLAHDMIPELSGVDVLNHPMWREKHRGIRHACHFLAVSQNTANDLRRFFPQIKPEQVTVTPNGVDFRPANPQAVAAFRQQHGISRPYFLLVGARDGYKNTILFFRAFASMGAARRRFAIVCTGPVATLESEYAAYIGEAAVHMLQLDDDGLQCAYSGALALVYPSLYEGFGMPIVEAMACGCPVITTRKGSIPEVAGDAVLYVDPEDTASMKRVLKLVEKPPTRKQYVDLGLQRAARYSWGKMAEEVRAVLERFAPLEGTVEVPPSIHDQQLSQTFALHQAGKLEQAETLYRSLHQWMPLDFRVLHMLGVLRFQRGDLSDAQYFLLYALALNQNVAEAHFNLGNVYAAMQLWELAHNAYQRALVVNPGFGPARQQLAVMEHNLRAVAAQQAEQGQEVEGQP</sequence>